<evidence type="ECO:0000256" key="4">
    <source>
        <dbReference type="ARBA" id="ARBA00023136"/>
    </source>
</evidence>
<protein>
    <submittedName>
        <fullName evidence="7">NnrU family protein</fullName>
    </submittedName>
</protein>
<evidence type="ECO:0000313" key="7">
    <source>
        <dbReference type="EMBL" id="MBV2360238.1"/>
    </source>
</evidence>
<dbReference type="Pfam" id="PF07298">
    <property type="entry name" value="NnrU"/>
    <property type="match status" value="1"/>
</dbReference>
<comment type="subcellular location">
    <subcellularLocation>
        <location evidence="1">Membrane</location>
        <topology evidence="1">Multi-pass membrane protein</topology>
    </subcellularLocation>
</comment>
<reference evidence="7" key="1">
    <citation type="submission" date="2021-06" db="EMBL/GenBank/DDBJ databases">
        <title>Thalassococcus sp. CAU 1522 isolated from sea sand, Republic of Korea.</title>
        <authorList>
            <person name="Kim W."/>
        </authorList>
    </citation>
    <scope>NUCLEOTIDE SEQUENCE</scope>
    <source>
        <strain evidence="7">CAU 1522</strain>
    </source>
</reference>
<keyword evidence="8" id="KW-1185">Reference proteome</keyword>
<keyword evidence="4 5" id="KW-0472">Membrane</keyword>
<comment type="caution">
    <text evidence="7">The sequence shown here is derived from an EMBL/GenBank/DDBJ whole genome shotgun (WGS) entry which is preliminary data.</text>
</comment>
<feature type="transmembrane region" description="Helical" evidence="5">
    <location>
        <begin position="116"/>
        <end position="136"/>
    </location>
</feature>
<keyword evidence="3 5" id="KW-1133">Transmembrane helix</keyword>
<organism evidence="7 8">
    <name type="scientific">Thalassococcus arenae</name>
    <dbReference type="NCBI Taxonomy" id="2851652"/>
    <lineage>
        <taxon>Bacteria</taxon>
        <taxon>Pseudomonadati</taxon>
        <taxon>Pseudomonadota</taxon>
        <taxon>Alphaproteobacteria</taxon>
        <taxon>Rhodobacterales</taxon>
        <taxon>Roseobacteraceae</taxon>
        <taxon>Thalassococcus</taxon>
    </lineage>
</organism>
<evidence type="ECO:0000256" key="2">
    <source>
        <dbReference type="ARBA" id="ARBA00022692"/>
    </source>
</evidence>
<sequence length="181" mass="19734">MLLLILGLLIWSAAHLFKRVAPDRRAAMGDKGRGIVTLGIFAGLALMILGYRMADGAFFWGRHPAMVGINNLLMLFSVYLFAASGLKTAITARIRHPQLTAVKVWALAHILVNGDMPSLVLFGGLLAWAVAEVIVINKQTEWVRPQPPFARDREIKAIVGTVIVYAILSGAHYLLGYPAFG</sequence>
<keyword evidence="2 5" id="KW-0812">Transmembrane</keyword>
<dbReference type="Proteomes" id="UP001166293">
    <property type="component" value="Unassembled WGS sequence"/>
</dbReference>
<evidence type="ECO:0000256" key="3">
    <source>
        <dbReference type="ARBA" id="ARBA00022989"/>
    </source>
</evidence>
<feature type="transmembrane region" description="Helical" evidence="5">
    <location>
        <begin position="157"/>
        <end position="175"/>
    </location>
</feature>
<dbReference type="RefSeq" id="WP_217778017.1">
    <property type="nucleotide sequence ID" value="NZ_JAHRWL010000001.1"/>
</dbReference>
<evidence type="ECO:0000259" key="6">
    <source>
        <dbReference type="Pfam" id="PF07298"/>
    </source>
</evidence>
<dbReference type="InterPro" id="IPR009915">
    <property type="entry name" value="NnrU_dom"/>
</dbReference>
<accession>A0ABS6N8V2</accession>
<feature type="transmembrane region" description="Helical" evidence="5">
    <location>
        <begin position="32"/>
        <end position="51"/>
    </location>
</feature>
<feature type="transmembrane region" description="Helical" evidence="5">
    <location>
        <begin position="72"/>
        <end position="96"/>
    </location>
</feature>
<proteinExistence type="predicted"/>
<evidence type="ECO:0000256" key="1">
    <source>
        <dbReference type="ARBA" id="ARBA00004141"/>
    </source>
</evidence>
<dbReference type="EMBL" id="JAHRWL010000001">
    <property type="protein sequence ID" value="MBV2360238.1"/>
    <property type="molecule type" value="Genomic_DNA"/>
</dbReference>
<name>A0ABS6N8V2_9RHOB</name>
<evidence type="ECO:0000313" key="8">
    <source>
        <dbReference type="Proteomes" id="UP001166293"/>
    </source>
</evidence>
<feature type="domain" description="NnrU" evidence="6">
    <location>
        <begin position="3"/>
        <end position="176"/>
    </location>
</feature>
<gene>
    <name evidence="7" type="ORF">KUH32_10665</name>
</gene>
<evidence type="ECO:0000256" key="5">
    <source>
        <dbReference type="SAM" id="Phobius"/>
    </source>
</evidence>